<reference evidence="9 10" key="1">
    <citation type="submission" date="2019-11" db="EMBL/GenBank/DDBJ databases">
        <title>Caenimonas koreensis gen. nov., sp. nov., isolated from activated sludge.</title>
        <authorList>
            <person name="Seung H.R."/>
        </authorList>
    </citation>
    <scope>NUCLEOTIDE SEQUENCE [LARGE SCALE GENOMIC DNA]</scope>
    <source>
        <strain evidence="9 10">EMB320</strain>
    </source>
</reference>
<proteinExistence type="inferred from homology"/>
<keyword evidence="10" id="KW-1185">Reference proteome</keyword>
<comment type="subcellular location">
    <subcellularLocation>
        <location evidence="1">Cytoplasm</location>
    </subcellularLocation>
</comment>
<dbReference type="GO" id="GO:0005829">
    <property type="term" value="C:cytosol"/>
    <property type="evidence" value="ECO:0007669"/>
    <property type="project" value="TreeGrafter"/>
</dbReference>
<dbReference type="AlphaFoldDB" id="A0A844B1D5"/>
<evidence type="ECO:0000259" key="8">
    <source>
        <dbReference type="Pfam" id="PF02108"/>
    </source>
</evidence>
<feature type="region of interest" description="Disordered" evidence="7">
    <location>
        <begin position="261"/>
        <end position="287"/>
    </location>
</feature>
<sequence length="287" mass="32251">MDRRSNPRVARLDSQTLHAQAACRQLAGCRRHRRRVGIAARYIRSYQSGVTLVFLIRDYTRLSRPEVAGKIIKAKDFWKFQEAERALDDALTRQEEIISSAEDAYEAERQRGYAEGSEEAKLEQSGSMVEIVSNTVEYFGKVETQMVDLVLDAVRKVVSDFDDRQRVSTVVKNCLDLVRSQKQLSLNVHPAQVDYMRGQVGELQKLYPSISHIEVHPDSKVTLDGCVVESEIGIVEASLTGQVETLREALAMVFAQQSVVDDDDAKEGDAKEGAAKDDEAKDREDDE</sequence>
<dbReference type="NCBIfam" id="NF005392">
    <property type="entry name" value="PRK06937.1"/>
    <property type="match status" value="1"/>
</dbReference>
<dbReference type="PANTHER" id="PTHR34982:SF4">
    <property type="entry name" value="TYPE 3 SECRETION SYSTEM STATOR PROTEIN"/>
    <property type="match status" value="1"/>
</dbReference>
<dbReference type="PANTHER" id="PTHR34982">
    <property type="entry name" value="YOP PROTEINS TRANSLOCATION PROTEIN L"/>
    <property type="match status" value="1"/>
</dbReference>
<dbReference type="InterPro" id="IPR018035">
    <property type="entry name" value="Flagellar_FliH/T3SS_HrpE"/>
</dbReference>
<accession>A0A844B1D5</accession>
<dbReference type="OrthoDB" id="8221108at2"/>
<evidence type="ECO:0000256" key="3">
    <source>
        <dbReference type="ARBA" id="ARBA00022490"/>
    </source>
</evidence>
<dbReference type="Proteomes" id="UP000487350">
    <property type="component" value="Unassembled WGS sequence"/>
</dbReference>
<evidence type="ECO:0000256" key="1">
    <source>
        <dbReference type="ARBA" id="ARBA00004496"/>
    </source>
</evidence>
<dbReference type="Pfam" id="PF02108">
    <property type="entry name" value="FliH"/>
    <property type="match status" value="1"/>
</dbReference>
<comment type="similarity">
    <text evidence="5">Belongs to the SctL stator family.</text>
</comment>
<dbReference type="GO" id="GO:0030254">
    <property type="term" value="P:protein secretion by the type III secretion system"/>
    <property type="evidence" value="ECO:0007669"/>
    <property type="project" value="InterPro"/>
</dbReference>
<dbReference type="EMBL" id="WJBU01000006">
    <property type="protein sequence ID" value="MRD47092.1"/>
    <property type="molecule type" value="Genomic_DNA"/>
</dbReference>
<evidence type="ECO:0000256" key="5">
    <source>
        <dbReference type="ARBA" id="ARBA00024335"/>
    </source>
</evidence>
<evidence type="ECO:0000256" key="7">
    <source>
        <dbReference type="SAM" id="MobiDB-lite"/>
    </source>
</evidence>
<protein>
    <recommendedName>
        <fullName evidence="6">Type 3 secretion system stator protein</fullName>
    </recommendedName>
</protein>
<dbReference type="NCBIfam" id="TIGR02499">
    <property type="entry name" value="HrpE_YscL_not"/>
    <property type="match status" value="1"/>
</dbReference>
<evidence type="ECO:0000256" key="6">
    <source>
        <dbReference type="ARBA" id="ARBA00040494"/>
    </source>
</evidence>
<keyword evidence="2" id="KW-0813">Transport</keyword>
<dbReference type="InterPro" id="IPR012842">
    <property type="entry name" value="T3SS_SctL/SctL2"/>
</dbReference>
<comment type="caution">
    <text evidence="9">The sequence shown here is derived from an EMBL/GenBank/DDBJ whole genome shotgun (WGS) entry which is preliminary data.</text>
</comment>
<keyword evidence="3" id="KW-0963">Cytoplasm</keyword>
<evidence type="ECO:0000313" key="9">
    <source>
        <dbReference type="EMBL" id="MRD47092.1"/>
    </source>
</evidence>
<evidence type="ECO:0000256" key="2">
    <source>
        <dbReference type="ARBA" id="ARBA00022448"/>
    </source>
</evidence>
<organism evidence="9 10">
    <name type="scientific">Caenimonas koreensis DSM 17982</name>
    <dbReference type="NCBI Taxonomy" id="1121255"/>
    <lineage>
        <taxon>Bacteria</taxon>
        <taxon>Pseudomonadati</taxon>
        <taxon>Pseudomonadota</taxon>
        <taxon>Betaproteobacteria</taxon>
        <taxon>Burkholderiales</taxon>
        <taxon>Comamonadaceae</taxon>
        <taxon>Caenimonas</taxon>
    </lineage>
</organism>
<evidence type="ECO:0000256" key="4">
    <source>
        <dbReference type="ARBA" id="ARBA00022927"/>
    </source>
</evidence>
<keyword evidence="4" id="KW-0653">Protein transport</keyword>
<evidence type="ECO:0000313" key="10">
    <source>
        <dbReference type="Proteomes" id="UP000487350"/>
    </source>
</evidence>
<name>A0A844B1D5_9BURK</name>
<feature type="domain" description="Flagellar assembly protein FliH/Type III secretion system HrpE" evidence="8">
    <location>
        <begin position="138"/>
        <end position="245"/>
    </location>
</feature>
<gene>
    <name evidence="9" type="ORF">GHT07_07365</name>
</gene>
<feature type="compositionally biased region" description="Basic and acidic residues" evidence="7">
    <location>
        <begin position="267"/>
        <end position="287"/>
    </location>
</feature>
<dbReference type="InterPro" id="IPR051472">
    <property type="entry name" value="T3SS_Stator/FliH"/>
</dbReference>